<sequence>MNKLETVDKEKKNQISGSNSRGEKCQTTGVYELMIKLNTGRHGVEVLEMGPWQRNAWCVVRGMLDLLCKSKTGGNLGDERKRRRQQAGRSKGVEEQLRGSLPPEFPERSRPEGPKGQYEHGRTSARHTERVQGTSDCERQPSADPTSTSPPYPLSLSLSHPLNPLAHPHQGGIHTGQYTHFVQYCSRPGPCSGWTGVGWVGNGQWCLARGCACFCSAWERTRTRGTLAPKEA</sequence>
<dbReference type="GeneID" id="85467373"/>
<feature type="compositionally biased region" description="Low complexity" evidence="1">
    <location>
        <begin position="154"/>
        <end position="169"/>
    </location>
</feature>
<dbReference type="AlphaFoldDB" id="A0AAI9ZZ36"/>
<comment type="caution">
    <text evidence="2">The sequence shown here is derived from an EMBL/GenBank/DDBJ whole genome shotgun (WGS) entry which is preliminary data.</text>
</comment>
<protein>
    <submittedName>
        <fullName evidence="2">Uncharacterized protein</fullName>
    </submittedName>
</protein>
<reference evidence="2" key="1">
    <citation type="submission" date="2021-06" db="EMBL/GenBank/DDBJ databases">
        <title>Comparative genomics, transcriptomics and evolutionary studies reveal genomic signatures of adaptation to plant cell wall in hemibiotrophic fungi.</title>
        <authorList>
            <consortium name="DOE Joint Genome Institute"/>
            <person name="Baroncelli R."/>
            <person name="Diaz J.F."/>
            <person name="Benocci T."/>
            <person name="Peng M."/>
            <person name="Battaglia E."/>
            <person name="Haridas S."/>
            <person name="Andreopoulos W."/>
            <person name="Labutti K."/>
            <person name="Pangilinan J."/>
            <person name="Floch G.L."/>
            <person name="Makela M.R."/>
            <person name="Henrissat B."/>
            <person name="Grigoriev I.V."/>
            <person name="Crouch J.A."/>
            <person name="De Vries R.P."/>
            <person name="Sukno S.A."/>
            <person name="Thon M.R."/>
        </authorList>
    </citation>
    <scope>NUCLEOTIDE SEQUENCE</scope>
    <source>
        <strain evidence="2">CBS 102054</strain>
    </source>
</reference>
<dbReference type="RefSeq" id="XP_060447789.1">
    <property type="nucleotide sequence ID" value="XM_060582511.1"/>
</dbReference>
<proteinExistence type="predicted"/>
<gene>
    <name evidence="2" type="ORF">BDP81DRAFT_198195</name>
</gene>
<keyword evidence="3" id="KW-1185">Reference proteome</keyword>
<feature type="compositionally biased region" description="Basic and acidic residues" evidence="1">
    <location>
        <begin position="105"/>
        <end position="141"/>
    </location>
</feature>
<dbReference type="Proteomes" id="UP001243989">
    <property type="component" value="Unassembled WGS sequence"/>
</dbReference>
<feature type="compositionally biased region" description="Polar residues" evidence="1">
    <location>
        <begin position="14"/>
        <end position="24"/>
    </location>
</feature>
<evidence type="ECO:0000313" key="2">
    <source>
        <dbReference type="EMBL" id="KAK1639182.1"/>
    </source>
</evidence>
<feature type="compositionally biased region" description="Basic and acidic residues" evidence="1">
    <location>
        <begin position="1"/>
        <end position="13"/>
    </location>
</feature>
<evidence type="ECO:0000256" key="1">
    <source>
        <dbReference type="SAM" id="MobiDB-lite"/>
    </source>
</evidence>
<accession>A0AAI9ZZ36</accession>
<feature type="region of interest" description="Disordered" evidence="1">
    <location>
        <begin position="1"/>
        <end position="24"/>
    </location>
</feature>
<feature type="region of interest" description="Disordered" evidence="1">
    <location>
        <begin position="70"/>
        <end position="171"/>
    </location>
</feature>
<dbReference type="EMBL" id="JAHMHQ010000006">
    <property type="protein sequence ID" value="KAK1639182.1"/>
    <property type="molecule type" value="Genomic_DNA"/>
</dbReference>
<name>A0AAI9ZZ36_9PEZI</name>
<evidence type="ECO:0000313" key="3">
    <source>
        <dbReference type="Proteomes" id="UP001243989"/>
    </source>
</evidence>
<organism evidence="2 3">
    <name type="scientific">Colletotrichum phormii</name>
    <dbReference type="NCBI Taxonomy" id="359342"/>
    <lineage>
        <taxon>Eukaryota</taxon>
        <taxon>Fungi</taxon>
        <taxon>Dikarya</taxon>
        <taxon>Ascomycota</taxon>
        <taxon>Pezizomycotina</taxon>
        <taxon>Sordariomycetes</taxon>
        <taxon>Hypocreomycetidae</taxon>
        <taxon>Glomerellales</taxon>
        <taxon>Glomerellaceae</taxon>
        <taxon>Colletotrichum</taxon>
        <taxon>Colletotrichum acutatum species complex</taxon>
    </lineage>
</organism>